<feature type="region of interest" description="Disordered" evidence="10">
    <location>
        <begin position="361"/>
        <end position="389"/>
    </location>
</feature>
<evidence type="ECO:0000256" key="3">
    <source>
        <dbReference type="ARBA" id="ARBA00022771"/>
    </source>
</evidence>
<dbReference type="Pfam" id="PF00105">
    <property type="entry name" value="zf-C4"/>
    <property type="match status" value="1"/>
</dbReference>
<reference evidence="14" key="1">
    <citation type="submission" date="2023-11" db="UniProtKB">
        <authorList>
            <consortium name="WormBaseParasite"/>
        </authorList>
    </citation>
    <scope>IDENTIFICATION</scope>
</reference>
<evidence type="ECO:0000256" key="6">
    <source>
        <dbReference type="ARBA" id="ARBA00023125"/>
    </source>
</evidence>
<feature type="region of interest" description="Disordered" evidence="10">
    <location>
        <begin position="565"/>
        <end position="588"/>
    </location>
</feature>
<keyword evidence="9" id="KW-0539">Nucleus</keyword>
<dbReference type="SMART" id="SM00430">
    <property type="entry name" value="HOLI"/>
    <property type="match status" value="1"/>
</dbReference>
<keyword evidence="5" id="KW-0805">Transcription regulation</keyword>
<dbReference type="InterPro" id="IPR035500">
    <property type="entry name" value="NHR-like_dom_sf"/>
</dbReference>
<dbReference type="Gene3D" id="1.10.565.10">
    <property type="entry name" value="Retinoid X Receptor"/>
    <property type="match status" value="1"/>
</dbReference>
<keyword evidence="6" id="KW-0238">DNA-binding</keyword>
<evidence type="ECO:0000256" key="1">
    <source>
        <dbReference type="ARBA" id="ARBA00004123"/>
    </source>
</evidence>
<feature type="compositionally biased region" description="Polar residues" evidence="10">
    <location>
        <begin position="1"/>
        <end position="19"/>
    </location>
</feature>
<dbReference type="PROSITE" id="PS51843">
    <property type="entry name" value="NR_LBD"/>
    <property type="match status" value="1"/>
</dbReference>
<dbReference type="InterPro" id="IPR050274">
    <property type="entry name" value="Nuclear_hormone_rcpt_NR2"/>
</dbReference>
<dbReference type="PROSITE" id="PS51030">
    <property type="entry name" value="NUCLEAR_REC_DBD_2"/>
    <property type="match status" value="1"/>
</dbReference>
<keyword evidence="3" id="KW-0863">Zinc-finger</keyword>
<evidence type="ECO:0000256" key="7">
    <source>
        <dbReference type="ARBA" id="ARBA00023163"/>
    </source>
</evidence>
<evidence type="ECO:0000313" key="13">
    <source>
        <dbReference type="Proteomes" id="UP000050790"/>
    </source>
</evidence>
<accession>A0AA84Z822</accession>
<keyword evidence="2" id="KW-0479">Metal-binding</keyword>
<dbReference type="SUPFAM" id="SSF48508">
    <property type="entry name" value="Nuclear receptor ligand-binding domain"/>
    <property type="match status" value="1"/>
</dbReference>
<keyword evidence="7" id="KW-0804">Transcription</keyword>
<dbReference type="Proteomes" id="UP000050790">
    <property type="component" value="Unassembled WGS sequence"/>
</dbReference>
<feature type="domain" description="Nuclear receptor" evidence="11">
    <location>
        <begin position="288"/>
        <end position="364"/>
    </location>
</feature>
<evidence type="ECO:0000259" key="12">
    <source>
        <dbReference type="PROSITE" id="PS51843"/>
    </source>
</evidence>
<dbReference type="WBParaSite" id="SMRG1_17500.1">
    <property type="protein sequence ID" value="SMRG1_17500.1"/>
    <property type="gene ID" value="SMRG1_17500"/>
</dbReference>
<evidence type="ECO:0000256" key="5">
    <source>
        <dbReference type="ARBA" id="ARBA00023015"/>
    </source>
</evidence>
<evidence type="ECO:0000313" key="14">
    <source>
        <dbReference type="WBParaSite" id="SMRG1_17500.1"/>
    </source>
</evidence>
<dbReference type="GO" id="GO:0008270">
    <property type="term" value="F:zinc ion binding"/>
    <property type="evidence" value="ECO:0007669"/>
    <property type="project" value="UniProtKB-KW"/>
</dbReference>
<evidence type="ECO:0000256" key="4">
    <source>
        <dbReference type="ARBA" id="ARBA00022833"/>
    </source>
</evidence>
<dbReference type="CDD" id="cd06970">
    <property type="entry name" value="NR_DBD_PNR"/>
    <property type="match status" value="1"/>
</dbReference>
<feature type="region of interest" description="Disordered" evidence="10">
    <location>
        <begin position="411"/>
        <end position="440"/>
    </location>
</feature>
<dbReference type="GO" id="GO:0003700">
    <property type="term" value="F:DNA-binding transcription factor activity"/>
    <property type="evidence" value="ECO:0007669"/>
    <property type="project" value="InterPro"/>
</dbReference>
<proteinExistence type="predicted"/>
<evidence type="ECO:0000256" key="8">
    <source>
        <dbReference type="ARBA" id="ARBA00023170"/>
    </source>
</evidence>
<evidence type="ECO:0000256" key="2">
    <source>
        <dbReference type="ARBA" id="ARBA00022723"/>
    </source>
</evidence>
<organism evidence="13 14">
    <name type="scientific">Schistosoma margrebowiei</name>
    <dbReference type="NCBI Taxonomy" id="48269"/>
    <lineage>
        <taxon>Eukaryota</taxon>
        <taxon>Metazoa</taxon>
        <taxon>Spiralia</taxon>
        <taxon>Lophotrochozoa</taxon>
        <taxon>Platyhelminthes</taxon>
        <taxon>Trematoda</taxon>
        <taxon>Digenea</taxon>
        <taxon>Strigeidida</taxon>
        <taxon>Schistosomatoidea</taxon>
        <taxon>Schistosomatidae</taxon>
        <taxon>Schistosoma</taxon>
    </lineage>
</organism>
<dbReference type="Gene3D" id="3.30.50.10">
    <property type="entry name" value="Erythroid Transcription Factor GATA-1, subunit A"/>
    <property type="match status" value="1"/>
</dbReference>
<evidence type="ECO:0000256" key="10">
    <source>
        <dbReference type="SAM" id="MobiDB-lite"/>
    </source>
</evidence>
<dbReference type="SMART" id="SM00399">
    <property type="entry name" value="ZnF_C4"/>
    <property type="match status" value="1"/>
</dbReference>
<keyword evidence="8" id="KW-0675">Receptor</keyword>
<dbReference type="FunFam" id="3.30.50.10:FF:000006">
    <property type="entry name" value="Nuclear receptor subfamily 5 group A member"/>
    <property type="match status" value="1"/>
</dbReference>
<dbReference type="PRINTS" id="PR00047">
    <property type="entry name" value="STROIDFINGER"/>
</dbReference>
<feature type="domain" description="NR LBD" evidence="12">
    <location>
        <begin position="861"/>
        <end position="1059"/>
    </location>
</feature>
<feature type="compositionally biased region" description="Polar residues" evidence="10">
    <location>
        <begin position="565"/>
        <end position="575"/>
    </location>
</feature>
<dbReference type="AlphaFoldDB" id="A0AA84Z822"/>
<dbReference type="InterPro" id="IPR013088">
    <property type="entry name" value="Znf_NHR/GATA"/>
</dbReference>
<dbReference type="InterPro" id="IPR001628">
    <property type="entry name" value="Znf_hrmn_rcpt"/>
</dbReference>
<sequence>MDINCNETSNASNSLQHNKNYPIEDTDLFSPREKSTSTKYEEYNHNNELIDISSFSEPNNMNMQRSYHDEIQLSQPLCNKIENSQINNNISAQSTENSIYSIVSSFKDKSDISLLPINQFTASPSVQSTTGINDIYNFSSLLSNSTLWLSHLMKNSQLSMPPSINSVIWSNTSPHVNHFTEEMTHFNWNLDSKNSKRVTKSDNYGITFSNDGFQPFSNRIFDPTMMNKQSTQADLAVQHLNLSEQSIYDRMDAYKLPKPDSTSEQVLNDGINELTSKFRDIKRVSHNGLYCIVCGDISSGKHYGILACNGCSGFFKRSVRRKLIYRCQAGNGLCIIDKAHRNQCQACRMKKCIRMGMNKDAVQNERQPRKSSHFTAQGNSTPPKRQALEISHSPNDKSFISGSANSELTNDKSFGESISVPKDSSNHSASSDYTPLNENNLSEGVNTFENIFANESEWIQKHRLRQHSHMLKRSNSLHHRRLSNRKFTNRIGAFNEPKFVDTTKLHHYLMGNNLPLCFTNAQPNTISSTTENSNNFCFIPSVSVINDTTNYHPFYMNQLQTINLPTSKPTSTTSDNLEHRAPRPSSSSYSDVKMQKFYLHLLNIFNLSNNLEVTNGEILSSSRNDTTDGVARKNLEYTNNLPESKRQQTSENHTSHIESKDIGLSINNILKNFHNSYLSDCICGSDEISESKSTNHLPPNDFTSTPTPNNYCLPTNNSSHLINHNNIDDTSPIVCQKSINKSSAGSDKQNKDEKETRDLCLNRTIQQFEEYMKAYSLQSSLTSIKCNEINNLIPNDKSFKKSSYLASPNTGTILDNVQSSFSTFPICTKNNLDKWFHVQTKDQLQYSNEILSQLKSDSTNQINVFIDYIFESNTSVTRYAGSQTIIQKMFSEAFYPLIEKLLNWVAGIPHFTGLSKQDQKILFSRTWLNVLMLFWLENQHKQLQNSYNRINSKCQFTENCWSLFIDLCEEYRNIQPDITELNLLKMILLFNVDPLEISKTEGIDYIQKQLRLQLTQYEWITHPNNISRCNQLLLLNASIQKLDKTIFKDNIFVQNTSDS</sequence>
<dbReference type="GO" id="GO:0043565">
    <property type="term" value="F:sequence-specific DNA binding"/>
    <property type="evidence" value="ECO:0007669"/>
    <property type="project" value="InterPro"/>
</dbReference>
<keyword evidence="4" id="KW-0862">Zinc</keyword>
<comment type="subcellular location">
    <subcellularLocation>
        <location evidence="1">Nucleus</location>
    </subcellularLocation>
</comment>
<dbReference type="PROSITE" id="PS00031">
    <property type="entry name" value="NUCLEAR_REC_DBD_1"/>
    <property type="match status" value="1"/>
</dbReference>
<dbReference type="Pfam" id="PF00104">
    <property type="entry name" value="Hormone_recep"/>
    <property type="match status" value="1"/>
</dbReference>
<feature type="compositionally biased region" description="Polar residues" evidence="10">
    <location>
        <begin position="373"/>
        <end position="383"/>
    </location>
</feature>
<dbReference type="PANTHER" id="PTHR24083">
    <property type="entry name" value="NUCLEAR HORMONE RECEPTOR"/>
    <property type="match status" value="1"/>
</dbReference>
<evidence type="ECO:0000256" key="9">
    <source>
        <dbReference type="ARBA" id="ARBA00023242"/>
    </source>
</evidence>
<protein>
    <submittedName>
        <fullName evidence="14">Photoreceptor-specific nuclear receptor</fullName>
    </submittedName>
</protein>
<dbReference type="InterPro" id="IPR000536">
    <property type="entry name" value="Nucl_hrmn_rcpt_lig-bd"/>
</dbReference>
<evidence type="ECO:0000259" key="11">
    <source>
        <dbReference type="PROSITE" id="PS51030"/>
    </source>
</evidence>
<name>A0AA84Z822_9TREM</name>
<dbReference type="SUPFAM" id="SSF57716">
    <property type="entry name" value="Glucocorticoid receptor-like (DNA-binding domain)"/>
    <property type="match status" value="1"/>
</dbReference>
<dbReference type="GO" id="GO:0005634">
    <property type="term" value="C:nucleus"/>
    <property type="evidence" value="ECO:0007669"/>
    <property type="project" value="UniProtKB-SubCell"/>
</dbReference>
<feature type="compositionally biased region" description="Polar residues" evidence="10">
    <location>
        <begin position="422"/>
        <end position="440"/>
    </location>
</feature>
<feature type="region of interest" description="Disordered" evidence="10">
    <location>
        <begin position="1"/>
        <end position="36"/>
    </location>
</feature>